<dbReference type="Gene3D" id="2.60.40.640">
    <property type="match status" value="1"/>
</dbReference>
<dbReference type="PANTHER" id="PTHR11188">
    <property type="entry name" value="ARRESTIN DOMAIN CONTAINING PROTEIN"/>
    <property type="match status" value="1"/>
</dbReference>
<dbReference type="SUPFAM" id="SSF81296">
    <property type="entry name" value="E set domains"/>
    <property type="match status" value="1"/>
</dbReference>
<evidence type="ECO:0000256" key="1">
    <source>
        <dbReference type="SAM" id="MobiDB-lite"/>
    </source>
</evidence>
<protein>
    <recommendedName>
        <fullName evidence="2">Arrestin-like N-terminal domain-containing protein</fullName>
    </recommendedName>
</protein>
<evidence type="ECO:0000313" key="3">
    <source>
        <dbReference type="EMBL" id="RKP26458.1"/>
    </source>
</evidence>
<dbReference type="PANTHER" id="PTHR11188:SF17">
    <property type="entry name" value="FI21816P1"/>
    <property type="match status" value="1"/>
</dbReference>
<dbReference type="GO" id="GO:0005737">
    <property type="term" value="C:cytoplasm"/>
    <property type="evidence" value="ECO:0007669"/>
    <property type="project" value="TreeGrafter"/>
</dbReference>
<sequence>MFRSIRHNRPKVSSMPCHAKVEVVEDRTYRPGETVHGKLTLLLSEPAAVQEVFVTLLGIADNATHRSVGISGPVFYFARTSIHINERALPANDTPSTESRAITAHNAATLADARGESLDVAAQPISRNASQTSYKSCEETSSGTGTGNPLGTAPHIEPVIGNDGEAARTSVTLPVGRHTWPFTIVLPADRHLPNSLESHRNQVYYTIRAFIDRAHSSMITAETDLRIRDPIIIDREPYSLPAVLRCPFHVNTAASWLARSAAADAIASFAPLKALVRSTSKSLFDRIRATSSASGTLATANDGVFASLSLARTGYRAGERLRMMIGLSGVELAGPIGVKARLRRVCAHRSSNLVDVESIVVAGGQRPLSEPSGVFELQLPRRMLSTSNAPGNQLNAMDGPGCVTVRYILEVTLRYCVGPALLPRPVAKFRVPIAIGSFAPAASSSQEAAAALARQRRWAAWWRMLALGDDPASAQMYSHALTLGIGNGSEGPSLADWELADELNAANGELSSAEHLGLLPVYEPPPPNYQDVHAIGGADPAQWTASSTSLVSSISSSNGRDAVNDLNEAGARLSLPPAYDVAIRDFS</sequence>
<name>A0A4P9Z285_9FUNG</name>
<dbReference type="EMBL" id="KZ989420">
    <property type="protein sequence ID" value="RKP26458.1"/>
    <property type="molecule type" value="Genomic_DNA"/>
</dbReference>
<feature type="region of interest" description="Disordered" evidence="1">
    <location>
        <begin position="129"/>
        <end position="152"/>
    </location>
</feature>
<dbReference type="OrthoDB" id="2333384at2759"/>
<accession>A0A4P9Z285</accession>
<keyword evidence="4" id="KW-1185">Reference proteome</keyword>
<reference evidence="4" key="1">
    <citation type="journal article" date="2018" name="Nat. Microbiol.">
        <title>Leveraging single-cell genomics to expand the fungal tree of life.</title>
        <authorList>
            <person name="Ahrendt S.R."/>
            <person name="Quandt C.A."/>
            <person name="Ciobanu D."/>
            <person name="Clum A."/>
            <person name="Salamov A."/>
            <person name="Andreopoulos B."/>
            <person name="Cheng J.F."/>
            <person name="Woyke T."/>
            <person name="Pelin A."/>
            <person name="Henrissat B."/>
            <person name="Reynolds N.K."/>
            <person name="Benny G.L."/>
            <person name="Smith M.E."/>
            <person name="James T.Y."/>
            <person name="Grigoriev I.V."/>
        </authorList>
    </citation>
    <scope>NUCLEOTIDE SEQUENCE [LARGE SCALE GENOMIC DNA]</scope>
    <source>
        <strain evidence="4">Benny S71-1</strain>
    </source>
</reference>
<proteinExistence type="predicted"/>
<dbReference type="InterPro" id="IPR014752">
    <property type="entry name" value="Arrestin-like_C"/>
</dbReference>
<evidence type="ECO:0000313" key="4">
    <source>
        <dbReference type="Proteomes" id="UP000278143"/>
    </source>
</evidence>
<dbReference type="InterPro" id="IPR011021">
    <property type="entry name" value="Arrestin-like_N"/>
</dbReference>
<dbReference type="Proteomes" id="UP000278143">
    <property type="component" value="Unassembled WGS sequence"/>
</dbReference>
<gene>
    <name evidence="3" type="ORF">SYNPS1DRAFT_27853</name>
</gene>
<dbReference type="AlphaFoldDB" id="A0A4P9Z285"/>
<dbReference type="Pfam" id="PF00339">
    <property type="entry name" value="Arrestin_N"/>
    <property type="match status" value="1"/>
</dbReference>
<dbReference type="GO" id="GO:0015031">
    <property type="term" value="P:protein transport"/>
    <property type="evidence" value="ECO:0007669"/>
    <property type="project" value="TreeGrafter"/>
</dbReference>
<evidence type="ECO:0000259" key="2">
    <source>
        <dbReference type="Pfam" id="PF00339"/>
    </source>
</evidence>
<feature type="domain" description="Arrestin-like N-terminal" evidence="2">
    <location>
        <begin position="167"/>
        <end position="225"/>
    </location>
</feature>
<dbReference type="InterPro" id="IPR014756">
    <property type="entry name" value="Ig_E-set"/>
</dbReference>
<organism evidence="3 4">
    <name type="scientific">Syncephalis pseudoplumigaleata</name>
    <dbReference type="NCBI Taxonomy" id="1712513"/>
    <lineage>
        <taxon>Eukaryota</taxon>
        <taxon>Fungi</taxon>
        <taxon>Fungi incertae sedis</taxon>
        <taxon>Zoopagomycota</taxon>
        <taxon>Zoopagomycotina</taxon>
        <taxon>Zoopagomycetes</taxon>
        <taxon>Zoopagales</taxon>
        <taxon>Piptocephalidaceae</taxon>
        <taxon>Syncephalis</taxon>
    </lineage>
</organism>
<feature type="compositionally biased region" description="Polar residues" evidence="1">
    <location>
        <begin position="129"/>
        <end position="149"/>
    </location>
</feature>
<dbReference type="InterPro" id="IPR050357">
    <property type="entry name" value="Arrestin_domain-protein"/>
</dbReference>